<sequence>MSIKNKKVSLRQLMPIIVILVLGVLLVCIAMINGVNQGQLDFEDSEHNQIFSRSAADYPGFDWQLTSLKNEVVRLSDFQGQPVLLVFWATWCPYCKQLLPGIEKLHEQYAHQGLKIIGVNINEDWKPHVYWENHGYQFDSVLEGDEIARHYGVAGTPTVVFIAPSGKVMGVKAFHDPKNPLLEKFANAFTKN</sequence>
<dbReference type="InterPro" id="IPR000866">
    <property type="entry name" value="AhpC/TSA"/>
</dbReference>
<dbReference type="InterPro" id="IPR013766">
    <property type="entry name" value="Thioredoxin_domain"/>
</dbReference>
<proteinExistence type="predicted"/>
<reference evidence="1 2" key="1">
    <citation type="submission" date="2024-06" db="EMBL/GenBank/DDBJ databases">
        <authorList>
            <person name="Li F."/>
        </authorList>
    </citation>
    <scope>NUCLEOTIDE SEQUENCE [LARGE SCALE GENOMIC DNA]</scope>
    <source>
        <strain evidence="1 2">GXAS 311</strain>
    </source>
</reference>
<dbReference type="InterPro" id="IPR050553">
    <property type="entry name" value="Thioredoxin_ResA/DsbE_sf"/>
</dbReference>
<dbReference type="PROSITE" id="PS51352">
    <property type="entry name" value="THIOREDOXIN_2"/>
    <property type="match status" value="1"/>
</dbReference>
<comment type="caution">
    <text evidence="1">The sequence shown here is derived from an EMBL/GenBank/DDBJ whole genome shotgun (WGS) entry which is preliminary data.</text>
</comment>
<gene>
    <name evidence="1" type="ORF">ABVT43_02960</name>
</gene>
<dbReference type="Proteomes" id="UP001548189">
    <property type="component" value="Unassembled WGS sequence"/>
</dbReference>
<keyword evidence="2" id="KW-1185">Reference proteome</keyword>
<dbReference type="InterPro" id="IPR036249">
    <property type="entry name" value="Thioredoxin-like_sf"/>
</dbReference>
<dbReference type="PANTHER" id="PTHR42852">
    <property type="entry name" value="THIOL:DISULFIDE INTERCHANGE PROTEIN DSBE"/>
    <property type="match status" value="1"/>
</dbReference>
<dbReference type="EMBL" id="JBEVCJ010000002">
    <property type="protein sequence ID" value="MET1254078.1"/>
    <property type="molecule type" value="Genomic_DNA"/>
</dbReference>
<evidence type="ECO:0000313" key="1">
    <source>
        <dbReference type="EMBL" id="MET1254078.1"/>
    </source>
</evidence>
<dbReference type="PROSITE" id="PS00194">
    <property type="entry name" value="THIOREDOXIN_1"/>
    <property type="match status" value="1"/>
</dbReference>
<dbReference type="InterPro" id="IPR017937">
    <property type="entry name" value="Thioredoxin_CS"/>
</dbReference>
<dbReference type="PANTHER" id="PTHR42852:SF17">
    <property type="entry name" value="THIOREDOXIN-LIKE PROTEIN HI_1115"/>
    <property type="match status" value="1"/>
</dbReference>
<protein>
    <submittedName>
        <fullName evidence="1">TlpA disulfide reductase family protein</fullName>
    </submittedName>
</protein>
<name>A0ABV2BQR0_9GAMM</name>
<evidence type="ECO:0000313" key="2">
    <source>
        <dbReference type="Proteomes" id="UP001548189"/>
    </source>
</evidence>
<dbReference type="SUPFAM" id="SSF52833">
    <property type="entry name" value="Thioredoxin-like"/>
    <property type="match status" value="1"/>
</dbReference>
<accession>A0ABV2BQR0</accession>
<dbReference type="Pfam" id="PF00578">
    <property type="entry name" value="AhpC-TSA"/>
    <property type="match status" value="1"/>
</dbReference>
<dbReference type="CDD" id="cd02966">
    <property type="entry name" value="TlpA_like_family"/>
    <property type="match status" value="1"/>
</dbReference>
<dbReference type="Gene3D" id="3.40.30.10">
    <property type="entry name" value="Glutaredoxin"/>
    <property type="match status" value="1"/>
</dbReference>
<organism evidence="1 2">
    <name type="scientific">Aliikangiella maris</name>
    <dbReference type="NCBI Taxonomy" id="3162458"/>
    <lineage>
        <taxon>Bacteria</taxon>
        <taxon>Pseudomonadati</taxon>
        <taxon>Pseudomonadota</taxon>
        <taxon>Gammaproteobacteria</taxon>
        <taxon>Oceanospirillales</taxon>
        <taxon>Pleioneaceae</taxon>
        <taxon>Aliikangiella</taxon>
    </lineage>
</organism>